<dbReference type="GO" id="GO:0008270">
    <property type="term" value="F:zinc ion binding"/>
    <property type="evidence" value="ECO:0007669"/>
    <property type="project" value="UniProtKB-UniRule"/>
</dbReference>
<evidence type="ECO:0000313" key="4">
    <source>
        <dbReference type="Proteomes" id="UP001162156"/>
    </source>
</evidence>
<keyword evidence="1" id="KW-0862">Zinc</keyword>
<organism evidence="3 4">
    <name type="scientific">Rhamnusium bicolor</name>
    <dbReference type="NCBI Taxonomy" id="1586634"/>
    <lineage>
        <taxon>Eukaryota</taxon>
        <taxon>Metazoa</taxon>
        <taxon>Ecdysozoa</taxon>
        <taxon>Arthropoda</taxon>
        <taxon>Hexapoda</taxon>
        <taxon>Insecta</taxon>
        <taxon>Pterygota</taxon>
        <taxon>Neoptera</taxon>
        <taxon>Endopterygota</taxon>
        <taxon>Coleoptera</taxon>
        <taxon>Polyphaga</taxon>
        <taxon>Cucujiformia</taxon>
        <taxon>Chrysomeloidea</taxon>
        <taxon>Cerambycidae</taxon>
        <taxon>Lepturinae</taxon>
        <taxon>Rhagiini</taxon>
        <taxon>Rhamnusium</taxon>
    </lineage>
</organism>
<sequence length="159" mass="18408">MEKYKLCRLCLTQPLVSYSLLDKNGASILESLTSIKISKEDNLPKRACLKCWLNIKLAYQIQQNILEADKKLRSLNFEDETDEIIDTVSSEDDNIKQERFEIIHKSEPDVDHVEADDAPNPEYHSIKVENLTEDEVLIICETDVNKQNLMSLKNRRSLQ</sequence>
<feature type="domain" description="ZAD" evidence="2">
    <location>
        <begin position="5"/>
        <end position="75"/>
    </location>
</feature>
<dbReference type="Gene3D" id="3.40.1800.20">
    <property type="match status" value="1"/>
</dbReference>
<feature type="binding site" evidence="1">
    <location>
        <position position="10"/>
    </location>
    <ligand>
        <name>Zn(2+)</name>
        <dbReference type="ChEBI" id="CHEBI:29105"/>
    </ligand>
</feature>
<dbReference type="Proteomes" id="UP001162156">
    <property type="component" value="Unassembled WGS sequence"/>
</dbReference>
<dbReference type="InterPro" id="IPR012934">
    <property type="entry name" value="Znf_AD"/>
</dbReference>
<dbReference type="SUPFAM" id="SSF57716">
    <property type="entry name" value="Glucocorticoid receptor-like (DNA-binding domain)"/>
    <property type="match status" value="1"/>
</dbReference>
<evidence type="ECO:0000313" key="3">
    <source>
        <dbReference type="EMBL" id="KAJ8944870.1"/>
    </source>
</evidence>
<dbReference type="SMART" id="SM00868">
    <property type="entry name" value="zf-AD"/>
    <property type="match status" value="1"/>
</dbReference>
<feature type="binding site" evidence="1">
    <location>
        <position position="7"/>
    </location>
    <ligand>
        <name>Zn(2+)</name>
        <dbReference type="ChEBI" id="CHEBI:29105"/>
    </ligand>
</feature>
<keyword evidence="4" id="KW-1185">Reference proteome</keyword>
<dbReference type="Pfam" id="PF07776">
    <property type="entry name" value="zf-AD"/>
    <property type="match status" value="1"/>
</dbReference>
<accession>A0AAV8Y0I9</accession>
<feature type="binding site" evidence="1">
    <location>
        <position position="48"/>
    </location>
    <ligand>
        <name>Zn(2+)</name>
        <dbReference type="ChEBI" id="CHEBI:29105"/>
    </ligand>
</feature>
<name>A0AAV8Y0I9_9CUCU</name>
<dbReference type="EMBL" id="JANEYF010002562">
    <property type="protein sequence ID" value="KAJ8944870.1"/>
    <property type="molecule type" value="Genomic_DNA"/>
</dbReference>
<comment type="caution">
    <text evidence="3">The sequence shown here is derived from an EMBL/GenBank/DDBJ whole genome shotgun (WGS) entry which is preliminary data.</text>
</comment>
<evidence type="ECO:0000259" key="2">
    <source>
        <dbReference type="PROSITE" id="PS51915"/>
    </source>
</evidence>
<dbReference type="PROSITE" id="PS51915">
    <property type="entry name" value="ZAD"/>
    <property type="match status" value="1"/>
</dbReference>
<keyword evidence="1" id="KW-0479">Metal-binding</keyword>
<proteinExistence type="predicted"/>
<dbReference type="GO" id="GO:0005634">
    <property type="term" value="C:nucleus"/>
    <property type="evidence" value="ECO:0007669"/>
    <property type="project" value="InterPro"/>
</dbReference>
<protein>
    <recommendedName>
        <fullName evidence="2">ZAD domain-containing protein</fullName>
    </recommendedName>
</protein>
<evidence type="ECO:0000256" key="1">
    <source>
        <dbReference type="PROSITE-ProRule" id="PRU01263"/>
    </source>
</evidence>
<gene>
    <name evidence="3" type="ORF">NQ314_009360</name>
</gene>
<feature type="binding site" evidence="1">
    <location>
        <position position="51"/>
    </location>
    <ligand>
        <name>Zn(2+)</name>
        <dbReference type="ChEBI" id="CHEBI:29105"/>
    </ligand>
</feature>
<reference evidence="3" key="1">
    <citation type="journal article" date="2023" name="Insect Mol. Biol.">
        <title>Genome sequencing provides insights into the evolution of gene families encoding plant cell wall-degrading enzymes in longhorned beetles.</title>
        <authorList>
            <person name="Shin N.R."/>
            <person name="Okamura Y."/>
            <person name="Kirsch R."/>
            <person name="Pauchet Y."/>
        </authorList>
    </citation>
    <scope>NUCLEOTIDE SEQUENCE</scope>
    <source>
        <strain evidence="3">RBIC_L_NR</strain>
    </source>
</reference>
<dbReference type="AlphaFoldDB" id="A0AAV8Y0I9"/>
<keyword evidence="1" id="KW-0863">Zinc-finger</keyword>